<sequence length="767" mass="82766">MMSSGCVKGPSHVVVADLDSFVAAEQCNVRERLDAAEATTSAEEAFVREAAGVYLTSDGTLCVERLSAGARMNFRAPSSIDDPVVVRQGGALVPDQTTNLYALMFWVLFPYGRGDPDDVQPMRVSRAQCVRHYLRLSSQRFAQDSVFPLVAFDMFSRQLALSHASLYCRLRSEEQDACDAGVTPRELGALLEYDAACLSAACSSMPRPPLPAEVGQTKVLTNRVRAAAAHAKGSDASRQVQLRRGFALQLRYGNPHVFTTISPKDNGSLAVAYLAGRLACDKLVSIDAESMHTHTKQFVATAKDPAAVAPYSDPVVRTFLDEIFGFDVKEGRPLARGGVFGYTKAYIAGVETQSDGTLHLHALVWLHGTPAGMSELQSRLKDDKYRQGFVRFADSVQQHSVPLPVSAFPSCPASTGSIEAVEFHKEACMRGSGGSAPTTIHKHEEYACRVAAYDSRDVVTAAADDYRLRPAELEHVSPYWFVALFQKVKLKDVNGGVHEDDRLVSPEDGAGGSTGDGGSKAPLRFLPEHVQAATHCVVAGRLPAVPDIQGPRVPNADALDRSEDADEGQEAAECALSSCCFYSVHTDLVILSVGTLKGDCSACYLSGALLTKSRITMSPGGIEDAVDDAAVLGIARDTGPCHAHDVGECISDAWVARRRRLESICQAGRRASDVCRYIVSLETLDACPSSSAGTPEPNLVTWQLPLTGAVVAHPLLMLTKKSFLKLEAPMRILQVPLVSAAGALLLWTFWKQRWTSARNELRSIKMV</sequence>
<dbReference type="EMBL" id="CM020618">
    <property type="protein sequence ID" value="KAK1861085.1"/>
    <property type="molecule type" value="Genomic_DNA"/>
</dbReference>
<evidence type="ECO:0000313" key="2">
    <source>
        <dbReference type="Proteomes" id="UP000798662"/>
    </source>
</evidence>
<keyword evidence="2" id="KW-1185">Reference proteome</keyword>
<accession>A0ACC3BT77</accession>
<gene>
    <name evidence="1" type="ORF">I4F81_003669</name>
</gene>
<name>A0ACC3BT77_PYRYE</name>
<comment type="caution">
    <text evidence="1">The sequence shown here is derived from an EMBL/GenBank/DDBJ whole genome shotgun (WGS) entry which is preliminary data.</text>
</comment>
<reference evidence="1" key="1">
    <citation type="submission" date="2019-11" db="EMBL/GenBank/DDBJ databases">
        <title>Nori genome reveals adaptations in red seaweeds to the harsh intertidal environment.</title>
        <authorList>
            <person name="Wang D."/>
            <person name="Mao Y."/>
        </authorList>
    </citation>
    <scope>NUCLEOTIDE SEQUENCE</scope>
    <source>
        <tissue evidence="1">Gametophyte</tissue>
    </source>
</reference>
<evidence type="ECO:0000313" key="1">
    <source>
        <dbReference type="EMBL" id="KAK1861085.1"/>
    </source>
</evidence>
<proteinExistence type="predicted"/>
<organism evidence="1 2">
    <name type="scientific">Pyropia yezoensis</name>
    <name type="common">Susabi-nori</name>
    <name type="synonym">Porphyra yezoensis</name>
    <dbReference type="NCBI Taxonomy" id="2788"/>
    <lineage>
        <taxon>Eukaryota</taxon>
        <taxon>Rhodophyta</taxon>
        <taxon>Bangiophyceae</taxon>
        <taxon>Bangiales</taxon>
        <taxon>Bangiaceae</taxon>
        <taxon>Pyropia</taxon>
    </lineage>
</organism>
<dbReference type="Proteomes" id="UP000798662">
    <property type="component" value="Chromosome 1"/>
</dbReference>
<protein>
    <submittedName>
        <fullName evidence="1">Uncharacterized protein</fullName>
    </submittedName>
</protein>